<gene>
    <name evidence="2" type="ORF">RM530_03450</name>
</gene>
<comment type="caution">
    <text evidence="2">The sequence shown here is derived from an EMBL/GenBank/DDBJ whole genome shotgun (WGS) entry which is preliminary data.</text>
</comment>
<reference evidence="2 3" key="1">
    <citation type="submission" date="2023-09" db="EMBL/GenBank/DDBJ databases">
        <authorList>
            <person name="Rey-Velasco X."/>
        </authorList>
    </citation>
    <scope>NUCLEOTIDE SEQUENCE [LARGE SCALE GENOMIC DNA]</scope>
    <source>
        <strain evidence="2 3">W345</strain>
    </source>
</reference>
<feature type="transmembrane region" description="Helical" evidence="1">
    <location>
        <begin position="216"/>
        <end position="237"/>
    </location>
</feature>
<keyword evidence="1" id="KW-0812">Transmembrane</keyword>
<feature type="transmembrane region" description="Helical" evidence="1">
    <location>
        <begin position="386"/>
        <end position="411"/>
    </location>
</feature>
<dbReference type="PANTHER" id="PTHR35791">
    <property type="entry name" value="UPF0754 MEMBRANE PROTEIN YHEB"/>
    <property type="match status" value="1"/>
</dbReference>
<keyword evidence="1" id="KW-0472">Membrane</keyword>
<accession>A0ABU2WEZ4</accession>
<dbReference type="EMBL" id="JAVRIC010000003">
    <property type="protein sequence ID" value="MDT0496421.1"/>
    <property type="molecule type" value="Genomic_DNA"/>
</dbReference>
<dbReference type="PANTHER" id="PTHR35791:SF1">
    <property type="entry name" value="UPF0754 MEMBRANE PROTEIN YHEB"/>
    <property type="match status" value="1"/>
</dbReference>
<evidence type="ECO:0000256" key="1">
    <source>
        <dbReference type="SAM" id="Phobius"/>
    </source>
</evidence>
<sequence>MTDILADIGANWLLYASMPLVAALIGYGTKLAAIYMMFEPIRFVGIRPPFLGWQGVVPRNAERMAAIACDTLTARLLKPEELFARLEPWRVALEVQRPLSASVETIVREVCAQQAPDLWSRIPDVLRRTLLQRIEQQTPALVEEMMTQIRENLSSVFDLRHMVVSLLSRDKRLLNQMFREVGHAEFRFIRRSGIYFGLLIGLVQALAWALTHSVWIMPVFGGLTGWFSDWLALKLVFRPKQPTRYLGLFTWQGLFLQHRHEVAASYARMIAQRVLTPAAILDAVLSGPLSDRLYAMIQREISDATDREAGLAQPFVVSAIGTQRFLDIKRAVTDQVLRLLPEAMSHAEPYVAEALDLEKLLTEKMRGLSADEFEALLRPAFQQDEWILIAVGAALGFLVGEIQVHVMLAFADLPG</sequence>
<keyword evidence="3" id="KW-1185">Reference proteome</keyword>
<keyword evidence="1" id="KW-1133">Transmembrane helix</keyword>
<evidence type="ECO:0000313" key="3">
    <source>
        <dbReference type="Proteomes" id="UP001254608"/>
    </source>
</evidence>
<feature type="transmembrane region" description="Helical" evidence="1">
    <location>
        <begin position="193"/>
        <end position="210"/>
    </location>
</feature>
<organism evidence="2 3">
    <name type="scientific">Banduia mediterranea</name>
    <dbReference type="NCBI Taxonomy" id="3075609"/>
    <lineage>
        <taxon>Bacteria</taxon>
        <taxon>Pseudomonadati</taxon>
        <taxon>Pseudomonadota</taxon>
        <taxon>Gammaproteobacteria</taxon>
        <taxon>Nevskiales</taxon>
        <taxon>Algiphilaceae</taxon>
        <taxon>Banduia</taxon>
    </lineage>
</organism>
<feature type="transmembrane region" description="Helical" evidence="1">
    <location>
        <begin position="12"/>
        <end position="38"/>
    </location>
</feature>
<proteinExistence type="predicted"/>
<dbReference type="Proteomes" id="UP001254608">
    <property type="component" value="Unassembled WGS sequence"/>
</dbReference>
<evidence type="ECO:0000313" key="2">
    <source>
        <dbReference type="EMBL" id="MDT0496421.1"/>
    </source>
</evidence>
<protein>
    <submittedName>
        <fullName evidence="2">DUF445 domain-containing protein</fullName>
    </submittedName>
</protein>
<name>A0ABU2WEZ4_9GAMM</name>